<protein>
    <submittedName>
        <fullName evidence="1">Uncharacterized protein</fullName>
    </submittedName>
</protein>
<evidence type="ECO:0000313" key="1">
    <source>
        <dbReference type="EMBL" id="AJW29401.1"/>
    </source>
</evidence>
<keyword evidence="1" id="KW-0614">Plasmid</keyword>
<reference evidence="1" key="1">
    <citation type="submission" date="2014-06" db="EMBL/GenBank/DDBJ databases">
        <title>Molecular and ecological studies on carbamate pesticide degrading bacteria isolated from agricultural soils.</title>
        <authorList>
            <person name="Kim D.-U."/>
            <person name="Ka J.-O."/>
        </authorList>
    </citation>
    <scope>NUCLEOTIDE SEQUENCE</scope>
    <source>
        <strain evidence="1">NS2</strain>
        <plasmid evidence="1">201</plasmid>
    </source>
</reference>
<geneLocation type="plasmid" evidence="1">
    <name>201</name>
</geneLocation>
<organism evidence="1">
    <name type="scientific">Sphingomonas sp. NS2</name>
    <dbReference type="NCBI Taxonomy" id="908605"/>
    <lineage>
        <taxon>Bacteria</taxon>
        <taxon>Pseudomonadati</taxon>
        <taxon>Pseudomonadota</taxon>
        <taxon>Alphaproteobacteria</taxon>
        <taxon>Sphingomonadales</taxon>
        <taxon>Sphingomonadaceae</taxon>
        <taxon>Sphingomonas</taxon>
    </lineage>
</organism>
<dbReference type="AlphaFoldDB" id="A0A0D4ZZN7"/>
<accession>A0A0D4ZZN7</accession>
<sequence length="96" mass="11186">MELELILERELTSHRPVAGTITDIQVHQRDDDGKWYINVRVSWRGSTPYHVALYDKKRIRLYSKISSAIRHIVNAYGYSAMIGVNPSPQWNDPSRF</sequence>
<gene>
    <name evidence="1" type="ORF">plasmid201_213</name>
</gene>
<name>A0A0D4ZZN7_9SPHN</name>
<proteinExistence type="predicted"/>
<dbReference type="EMBL" id="KM017070">
    <property type="protein sequence ID" value="AJW29401.1"/>
    <property type="molecule type" value="Genomic_DNA"/>
</dbReference>